<evidence type="ECO:0000313" key="8">
    <source>
        <dbReference type="Proteomes" id="UP000694388"/>
    </source>
</evidence>
<dbReference type="OMA" id="ERTINFP"/>
<feature type="transmembrane region" description="Helical" evidence="5">
    <location>
        <begin position="83"/>
        <end position="105"/>
    </location>
</feature>
<keyword evidence="2 5" id="KW-0812">Transmembrane</keyword>
<dbReference type="InterPro" id="IPR050186">
    <property type="entry name" value="TPT_transporter"/>
</dbReference>
<dbReference type="Proteomes" id="UP000694388">
    <property type="component" value="Unplaced"/>
</dbReference>
<evidence type="ECO:0000313" key="7">
    <source>
        <dbReference type="Ensembl" id="ENSEBUP00000017106.1"/>
    </source>
</evidence>
<dbReference type="GO" id="GO:0016020">
    <property type="term" value="C:membrane"/>
    <property type="evidence" value="ECO:0007669"/>
    <property type="project" value="UniProtKB-SubCell"/>
</dbReference>
<feature type="transmembrane region" description="Helical" evidence="5">
    <location>
        <begin position="59"/>
        <end position="77"/>
    </location>
</feature>
<reference evidence="7" key="2">
    <citation type="submission" date="2025-09" db="UniProtKB">
        <authorList>
            <consortium name="Ensembl"/>
        </authorList>
    </citation>
    <scope>IDENTIFICATION</scope>
</reference>
<dbReference type="Ensembl" id="ENSEBUT00000017681.1">
    <property type="protein sequence ID" value="ENSEBUP00000017106.1"/>
    <property type="gene ID" value="ENSEBUG00000010699.1"/>
</dbReference>
<sequence>MLSTVSLLWMGKALGFITFPNFDMTIPSKVLPLPLLYLGNHLFGLISTKRLSLPMFTALRKISIIFTLLAEIALLGADLSYDGIGYLCVLVNNVFTAANGVCTKYKLNETDLGRFGILYYNCLFVVAPCVVLCIYTGDLDLALHFEGWRDISFIFLFFTSCLSAFLLLTSIITCTQQNSALTTIIIGCFKNVLVTYVGMIIGGDYIFSWMNFIGLNVCIGGGVLYSLLSITAQSHKKTNIIAVPCTTGDER</sequence>
<feature type="transmembrane region" description="Helical" evidence="5">
    <location>
        <begin position="207"/>
        <end position="228"/>
    </location>
</feature>
<feature type="chain" id="PRO_5034032757" description="Sugar phosphate transporter domain-containing protein" evidence="6">
    <location>
        <begin position="16"/>
        <end position="251"/>
    </location>
</feature>
<name>A0A8C4WXA3_EPTBU</name>
<evidence type="ECO:0000256" key="2">
    <source>
        <dbReference type="ARBA" id="ARBA00022692"/>
    </source>
</evidence>
<feature type="transmembrane region" description="Helical" evidence="5">
    <location>
        <begin position="180"/>
        <end position="201"/>
    </location>
</feature>
<feature type="transmembrane region" description="Helical" evidence="5">
    <location>
        <begin position="31"/>
        <end position="47"/>
    </location>
</feature>
<accession>A0A8C4WXA3</accession>
<protein>
    <recommendedName>
        <fullName evidence="9">Sugar phosphate transporter domain-containing protein</fullName>
    </recommendedName>
</protein>
<evidence type="ECO:0000256" key="5">
    <source>
        <dbReference type="SAM" id="Phobius"/>
    </source>
</evidence>
<feature type="transmembrane region" description="Helical" evidence="5">
    <location>
        <begin position="117"/>
        <end position="137"/>
    </location>
</feature>
<organism evidence="7 8">
    <name type="scientific">Eptatretus burgeri</name>
    <name type="common">Inshore hagfish</name>
    <dbReference type="NCBI Taxonomy" id="7764"/>
    <lineage>
        <taxon>Eukaryota</taxon>
        <taxon>Metazoa</taxon>
        <taxon>Chordata</taxon>
        <taxon>Craniata</taxon>
        <taxon>Vertebrata</taxon>
        <taxon>Cyclostomata</taxon>
        <taxon>Myxini</taxon>
        <taxon>Myxiniformes</taxon>
        <taxon>Myxinidae</taxon>
        <taxon>Eptatretinae</taxon>
        <taxon>Eptatretus</taxon>
    </lineage>
</organism>
<evidence type="ECO:0000256" key="4">
    <source>
        <dbReference type="ARBA" id="ARBA00023136"/>
    </source>
</evidence>
<evidence type="ECO:0000256" key="1">
    <source>
        <dbReference type="ARBA" id="ARBA00004141"/>
    </source>
</evidence>
<evidence type="ECO:0008006" key="9">
    <source>
        <dbReference type="Google" id="ProtNLM"/>
    </source>
</evidence>
<keyword evidence="6" id="KW-0732">Signal</keyword>
<evidence type="ECO:0000256" key="6">
    <source>
        <dbReference type="SAM" id="SignalP"/>
    </source>
</evidence>
<comment type="subcellular location">
    <subcellularLocation>
        <location evidence="1">Membrane</location>
        <topology evidence="1">Multi-pass membrane protein</topology>
    </subcellularLocation>
</comment>
<dbReference type="PANTHER" id="PTHR11132">
    <property type="entry name" value="SOLUTE CARRIER FAMILY 35"/>
    <property type="match status" value="1"/>
</dbReference>
<keyword evidence="4 5" id="KW-0472">Membrane</keyword>
<feature type="signal peptide" evidence="6">
    <location>
        <begin position="1"/>
        <end position="15"/>
    </location>
</feature>
<dbReference type="GeneTree" id="ENSGT00940000167969"/>
<dbReference type="AlphaFoldDB" id="A0A8C4WXA3"/>
<keyword evidence="3 5" id="KW-1133">Transmembrane helix</keyword>
<proteinExistence type="predicted"/>
<feature type="transmembrane region" description="Helical" evidence="5">
    <location>
        <begin position="152"/>
        <end position="173"/>
    </location>
</feature>
<evidence type="ECO:0000256" key="3">
    <source>
        <dbReference type="ARBA" id="ARBA00022989"/>
    </source>
</evidence>
<reference evidence="7" key="1">
    <citation type="submission" date="2025-08" db="UniProtKB">
        <authorList>
            <consortium name="Ensembl"/>
        </authorList>
    </citation>
    <scope>IDENTIFICATION</scope>
</reference>
<keyword evidence="8" id="KW-1185">Reference proteome</keyword>